<evidence type="ECO:0000259" key="3">
    <source>
        <dbReference type="PROSITE" id="PS50206"/>
    </source>
</evidence>
<dbReference type="PANTHER" id="PTHR43268:SF6">
    <property type="entry name" value="THIOSULFATE SULFURTRANSFERASE_RHODANESE-LIKE DOMAIN-CONTAINING PROTEIN 2"/>
    <property type="match status" value="1"/>
</dbReference>
<feature type="domain" description="Rhodanese" evidence="3">
    <location>
        <begin position="463"/>
        <end position="558"/>
    </location>
</feature>
<evidence type="ECO:0000256" key="1">
    <source>
        <dbReference type="ARBA" id="ARBA00069711"/>
    </source>
</evidence>
<feature type="region of interest" description="Disordered" evidence="2">
    <location>
        <begin position="29"/>
        <end position="118"/>
    </location>
</feature>
<dbReference type="SMART" id="SM00450">
    <property type="entry name" value="RHOD"/>
    <property type="match status" value="1"/>
</dbReference>
<organism evidence="4 5">
    <name type="scientific">Galemys pyrenaicus</name>
    <name type="common">Iberian desman</name>
    <name type="synonym">Pyrenean desman</name>
    <dbReference type="NCBI Taxonomy" id="202257"/>
    <lineage>
        <taxon>Eukaryota</taxon>
        <taxon>Metazoa</taxon>
        <taxon>Chordata</taxon>
        <taxon>Craniata</taxon>
        <taxon>Vertebrata</taxon>
        <taxon>Euteleostomi</taxon>
        <taxon>Mammalia</taxon>
        <taxon>Eutheria</taxon>
        <taxon>Laurasiatheria</taxon>
        <taxon>Eulipotyphla</taxon>
        <taxon>Talpidae</taxon>
        <taxon>Galemys</taxon>
    </lineage>
</organism>
<gene>
    <name evidence="4" type="ORF">J0S82_002386</name>
</gene>
<dbReference type="PROSITE" id="PS50206">
    <property type="entry name" value="RHODANESE_3"/>
    <property type="match status" value="1"/>
</dbReference>
<sequence length="710" mass="79448">MQAVKPRPPPRRGLDELVKALTIVLVAVPPPRHAAGRALPRGEAEQEAQQEPSGRRPERTATRRAEAGAHAREGARKREAKLPGVLGGLGPSFRGYAGSAASSARQRPLAASHAGRRMEGRSSLRLSFGLPLGSLNGFPGGPFANGRDDFRSEVTSRAFLSTRYIVRNLPITVPNQMPSSTSPDQGDDLEACILRFADLDLKDKTLIKPISSLKAELDVITKKKYSFAKKKTKEIPAPPFECKEKWWKCCQQLFTDQTCIHRHVATQHADEICHQTASILKQLAVTLNTSNDLKSAEERNPLKEHLTGYHEVSAWLPDISCFSPDDLKCDQGSDEGEVLLYYCYCDLEDPHWICAWQTALCRHLHLTGKVRIATEGINGTVGGSKLATRLYVEVMLSCPLFKDYLCKDDFKTSKGGACCFPELRVGVFEEIVPMGISPNQISYKKPGEFHKEVEKFLSPLNQEHSDTILLDCRNFYESKIGRFQGCLAPDIRKFSYFPNYIDKNLELFREKKVLMYCTGGIRCERGSAYLKAKGVCKEVFQLKGGIHKYLEEFPDGFYKGKLFVFDDRYALSYNSDVVSECSYCRAPWDQYKLCSTPQCRQLVLSCTACQKQGFTACCVTCQDKGHRLTSSFKEECECTARRPRIPSEVSQQTQHPVSPDGGPCLHEKHQHLPKIQLQLCFKEKPSVDGCPCSLVHSQALLQPQQMLSHG</sequence>
<dbReference type="InterPro" id="IPR036873">
    <property type="entry name" value="Rhodanese-like_dom_sf"/>
</dbReference>
<evidence type="ECO:0000313" key="5">
    <source>
        <dbReference type="Proteomes" id="UP000700334"/>
    </source>
</evidence>
<dbReference type="OrthoDB" id="25002at2759"/>
<dbReference type="Pfam" id="PF00581">
    <property type="entry name" value="Rhodanese"/>
    <property type="match status" value="1"/>
</dbReference>
<dbReference type="CDD" id="cd01518">
    <property type="entry name" value="RHOD_YceA"/>
    <property type="match status" value="1"/>
</dbReference>
<dbReference type="Pfam" id="PF12368">
    <property type="entry name" value="Rhodanese_C"/>
    <property type="match status" value="1"/>
</dbReference>
<dbReference type="FunFam" id="3.40.250.10:FF:000022">
    <property type="entry name" value="Thiosulfate sulfurtransferase/rhodanese-like domain-containing protein 2"/>
    <property type="match status" value="1"/>
</dbReference>
<dbReference type="InterPro" id="IPR040503">
    <property type="entry name" value="TRHO_N"/>
</dbReference>
<evidence type="ECO:0000256" key="2">
    <source>
        <dbReference type="SAM" id="MobiDB-lite"/>
    </source>
</evidence>
<dbReference type="Gene3D" id="3.40.250.10">
    <property type="entry name" value="Rhodanese-like domain"/>
    <property type="match status" value="1"/>
</dbReference>
<name>A0A8J6A0R1_GALPY</name>
<dbReference type="InterPro" id="IPR022111">
    <property type="entry name" value="Rhodanese_C"/>
</dbReference>
<dbReference type="Pfam" id="PF23949">
    <property type="entry name" value="TSTD2_N"/>
    <property type="match status" value="1"/>
</dbReference>
<evidence type="ECO:0000313" key="4">
    <source>
        <dbReference type="EMBL" id="KAG8512238.1"/>
    </source>
</evidence>
<dbReference type="Proteomes" id="UP000700334">
    <property type="component" value="Unassembled WGS sequence"/>
</dbReference>
<dbReference type="EMBL" id="JAGFMF010011802">
    <property type="protein sequence ID" value="KAG8512238.1"/>
    <property type="molecule type" value="Genomic_DNA"/>
</dbReference>
<protein>
    <recommendedName>
        <fullName evidence="1">Thiosulfate sulfurtransferase/rhodanese-like domain-containing protein 2</fullName>
    </recommendedName>
</protein>
<dbReference type="AlphaFoldDB" id="A0A8J6A0R1"/>
<feature type="non-terminal residue" evidence="4">
    <location>
        <position position="1"/>
    </location>
</feature>
<proteinExistence type="predicted"/>
<dbReference type="Pfam" id="PF17773">
    <property type="entry name" value="UPF0176_N"/>
    <property type="match status" value="1"/>
</dbReference>
<dbReference type="InterPro" id="IPR001763">
    <property type="entry name" value="Rhodanese-like_dom"/>
</dbReference>
<reference evidence="4" key="1">
    <citation type="journal article" date="2021" name="Evol. Appl.">
        <title>The genome of the Pyrenean desman and the effects of bottlenecks and inbreeding on the genomic landscape of an endangered species.</title>
        <authorList>
            <person name="Escoda L."/>
            <person name="Castresana J."/>
        </authorList>
    </citation>
    <scope>NUCLEOTIDE SEQUENCE</scope>
    <source>
        <strain evidence="4">IBE-C5619</strain>
    </source>
</reference>
<dbReference type="InterPro" id="IPR020936">
    <property type="entry name" value="TrhO"/>
</dbReference>
<dbReference type="InterPro" id="IPR057944">
    <property type="entry name" value="TSTD2_N"/>
</dbReference>
<accession>A0A8J6A0R1</accession>
<feature type="compositionally biased region" description="Basic and acidic residues" evidence="2">
    <location>
        <begin position="53"/>
        <end position="81"/>
    </location>
</feature>
<dbReference type="SUPFAM" id="SSF52821">
    <property type="entry name" value="Rhodanese/Cell cycle control phosphatase"/>
    <property type="match status" value="1"/>
</dbReference>
<comment type="caution">
    <text evidence="4">The sequence shown here is derived from an EMBL/GenBank/DDBJ whole genome shotgun (WGS) entry which is preliminary data.</text>
</comment>
<keyword evidence="5" id="KW-1185">Reference proteome</keyword>
<dbReference type="PANTHER" id="PTHR43268">
    <property type="entry name" value="THIOSULFATE SULFURTRANSFERASE/RHODANESE-LIKE DOMAIN-CONTAINING PROTEIN 2"/>
    <property type="match status" value="1"/>
</dbReference>
<dbReference type="Gene3D" id="3.30.70.100">
    <property type="match status" value="1"/>
</dbReference>